<evidence type="ECO:0000313" key="18">
    <source>
        <dbReference type="EMBL" id="OXB55637.1"/>
    </source>
</evidence>
<keyword evidence="19" id="KW-1185">Reference proteome</keyword>
<dbReference type="InterPro" id="IPR012896">
    <property type="entry name" value="Integrin_bsu_tail"/>
</dbReference>
<dbReference type="GO" id="GO:0005178">
    <property type="term" value="F:integrin binding"/>
    <property type="evidence" value="ECO:0007669"/>
    <property type="project" value="TreeGrafter"/>
</dbReference>
<dbReference type="SMART" id="SM01241">
    <property type="entry name" value="Integrin_b_cyt"/>
    <property type="match status" value="1"/>
</dbReference>
<dbReference type="InterPro" id="IPR036465">
    <property type="entry name" value="vWFA_dom_sf"/>
</dbReference>
<dbReference type="GO" id="GO:0050900">
    <property type="term" value="P:leukocyte migration"/>
    <property type="evidence" value="ECO:0007669"/>
    <property type="project" value="TreeGrafter"/>
</dbReference>
<protein>
    <recommendedName>
        <fullName evidence="13">Integrin beta</fullName>
    </recommendedName>
</protein>
<keyword evidence="10 14" id="KW-0472">Membrane</keyword>
<evidence type="ECO:0000256" key="5">
    <source>
        <dbReference type="ARBA" id="ARBA00022692"/>
    </source>
</evidence>
<dbReference type="PANTHER" id="PTHR10082:SF36">
    <property type="entry name" value="INTEGRIN BETA-7"/>
    <property type="match status" value="1"/>
</dbReference>
<dbReference type="GO" id="GO:0005925">
    <property type="term" value="C:focal adhesion"/>
    <property type="evidence" value="ECO:0007669"/>
    <property type="project" value="TreeGrafter"/>
</dbReference>
<dbReference type="GO" id="GO:0007229">
    <property type="term" value="P:integrin-mediated signaling pathway"/>
    <property type="evidence" value="ECO:0007669"/>
    <property type="project" value="UniProtKB-KW"/>
</dbReference>
<evidence type="ECO:0000256" key="12">
    <source>
        <dbReference type="ARBA" id="ARBA00023180"/>
    </source>
</evidence>
<evidence type="ECO:0000259" key="15">
    <source>
        <dbReference type="SMART" id="SM00187"/>
    </source>
</evidence>
<feature type="non-terminal residue" evidence="18">
    <location>
        <position position="1"/>
    </location>
</feature>
<dbReference type="Pfam" id="PF00362">
    <property type="entry name" value="Integrin_beta"/>
    <property type="match status" value="1"/>
</dbReference>
<keyword evidence="3" id="KW-1003">Cell membrane</keyword>
<dbReference type="Gene3D" id="1.20.5.100">
    <property type="entry name" value="Cytochrome c1, transmembrane anchor, C-terminal"/>
    <property type="match status" value="1"/>
</dbReference>
<dbReference type="GO" id="GO:0098609">
    <property type="term" value="P:cell-cell adhesion"/>
    <property type="evidence" value="ECO:0007669"/>
    <property type="project" value="TreeGrafter"/>
</dbReference>
<evidence type="ECO:0000256" key="1">
    <source>
        <dbReference type="ARBA" id="ARBA00004251"/>
    </source>
</evidence>
<dbReference type="SUPFAM" id="SSF69687">
    <property type="entry name" value="Integrin beta tail domain"/>
    <property type="match status" value="1"/>
</dbReference>
<dbReference type="InterPro" id="IPR015812">
    <property type="entry name" value="Integrin_bsu"/>
</dbReference>
<evidence type="ECO:0000256" key="4">
    <source>
        <dbReference type="ARBA" id="ARBA00022536"/>
    </source>
</evidence>
<keyword evidence="8 14" id="KW-1133">Transmembrane helix</keyword>
<dbReference type="EMBL" id="MCFN01000724">
    <property type="protein sequence ID" value="OXB55637.1"/>
    <property type="molecule type" value="Genomic_DNA"/>
</dbReference>
<evidence type="ECO:0000256" key="9">
    <source>
        <dbReference type="ARBA" id="ARBA00023037"/>
    </source>
</evidence>
<keyword evidence="9 13" id="KW-0401">Integrin</keyword>
<sequence length="411" mass="44824">EELSFTVRFRRARAVPVDLYFLLDLSYSMRDDLRLLQRLGSELLRALHNTSSAPRIGFGSFVDKPLLPFSAVTPQRSPCPPAEPCAPPAAFRHVLPLTNDSAEFTRRVRSQRVSGNMDAPEGGFDAIVQVAVCQERIGWREVTRLLLFASDDTFHTAGDGRLGGIARPCDGRCHLDEHGEYSHSHLYVSFTVRVRADMCLGPPQRVGLRVVGVPEELSLLLRVPCSCPCSQRQGGATLCRGGDLECGVCRDCADCGAFGRGPLRGNCSHACNGTALRVLPSPAPPNPALCREQTPDGRVLVFLVGRGDGDEDEEGADIAITVWAEEAPLRQSPLLVAVVAAAVAVGLLLMAAWGRISVELHDRREFRRFEREQLRAAWDQDNPLFRSATTTTINPNYLGDSNGDGATETPQ</sequence>
<keyword evidence="6" id="KW-0677">Repeat</keyword>
<evidence type="ECO:0000256" key="6">
    <source>
        <dbReference type="ARBA" id="ARBA00022737"/>
    </source>
</evidence>
<dbReference type="InterPro" id="IPR002369">
    <property type="entry name" value="Integrin_bsu_VWA"/>
</dbReference>
<reference evidence="18 19" key="1">
    <citation type="submission" date="2016-07" db="EMBL/GenBank/DDBJ databases">
        <title>Disparate Historic Effective Population Sizes Predicted by Modern Levels of Genome Diversity for the Scaled Quail (Callipepla squamata) and the Northern Bobwhite (Colinus virginianus): Inferences from First and Second Generation Draft Genome Assemblies for Sympatric New World Quail.</title>
        <authorList>
            <person name="Oldeschulte D.L."/>
            <person name="Halley Y.A."/>
            <person name="Bhattarai E.K."/>
            <person name="Brashear W.A."/>
            <person name="Hill J."/>
            <person name="Metz R.P."/>
            <person name="Johnson C.D."/>
            <person name="Rollins D."/>
            <person name="Peterson M.J."/>
            <person name="Bickhart D.M."/>
            <person name="Decker J.E."/>
            <person name="Seabury C.M."/>
        </authorList>
    </citation>
    <scope>NUCLEOTIDE SEQUENCE [LARGE SCALE GENOMIC DNA]</scope>
    <source>
        <strain evidence="18 19">Texas</strain>
        <tissue evidence="18">Leg muscle</tissue>
    </source>
</reference>
<dbReference type="GO" id="GO:0033627">
    <property type="term" value="P:cell adhesion mediated by integrin"/>
    <property type="evidence" value="ECO:0007669"/>
    <property type="project" value="TreeGrafter"/>
</dbReference>
<dbReference type="Gene3D" id="3.40.50.410">
    <property type="entry name" value="von Willebrand factor, type A domain"/>
    <property type="match status" value="1"/>
</dbReference>
<evidence type="ECO:0000256" key="2">
    <source>
        <dbReference type="ARBA" id="ARBA00007449"/>
    </source>
</evidence>
<evidence type="ECO:0000256" key="8">
    <source>
        <dbReference type="ARBA" id="ARBA00022989"/>
    </source>
</evidence>
<evidence type="ECO:0000256" key="13">
    <source>
        <dbReference type="RuleBase" id="RU000633"/>
    </source>
</evidence>
<dbReference type="OrthoDB" id="410592at2759"/>
<dbReference type="InterPro" id="IPR036349">
    <property type="entry name" value="Integrin_bsu_tail_dom_sf"/>
</dbReference>
<keyword evidence="7 13" id="KW-0130">Cell adhesion</keyword>
<evidence type="ECO:0000313" key="19">
    <source>
        <dbReference type="Proteomes" id="UP000198323"/>
    </source>
</evidence>
<dbReference type="STRING" id="9009.A0A226MK28"/>
<dbReference type="Gene3D" id="2.60.40.1510">
    <property type="entry name" value="ntegrin, alpha v. Chain A, domain 3"/>
    <property type="match status" value="1"/>
</dbReference>
<proteinExistence type="inferred from homology"/>
<comment type="similarity">
    <text evidence="2 13">Belongs to the integrin beta chain family.</text>
</comment>
<keyword evidence="11" id="KW-1015">Disulfide bond</keyword>
<dbReference type="InterPro" id="IPR032695">
    <property type="entry name" value="Integrin_dom_sf"/>
</dbReference>
<feature type="domain" description="Integrin beta subunit VWA" evidence="15">
    <location>
        <begin position="1"/>
        <end position="227"/>
    </location>
</feature>
<organism evidence="18 19">
    <name type="scientific">Callipepla squamata</name>
    <name type="common">Scaled quail</name>
    <dbReference type="NCBI Taxonomy" id="9009"/>
    <lineage>
        <taxon>Eukaryota</taxon>
        <taxon>Metazoa</taxon>
        <taxon>Chordata</taxon>
        <taxon>Craniata</taxon>
        <taxon>Vertebrata</taxon>
        <taxon>Euteleostomi</taxon>
        <taxon>Archelosauria</taxon>
        <taxon>Archosauria</taxon>
        <taxon>Dinosauria</taxon>
        <taxon>Saurischia</taxon>
        <taxon>Theropoda</taxon>
        <taxon>Coelurosauria</taxon>
        <taxon>Aves</taxon>
        <taxon>Neognathae</taxon>
        <taxon>Galloanserae</taxon>
        <taxon>Galliformes</taxon>
        <taxon>Odontophoridae</taxon>
        <taxon>Callipepla</taxon>
    </lineage>
</organism>
<evidence type="ECO:0000256" key="11">
    <source>
        <dbReference type="ARBA" id="ARBA00023157"/>
    </source>
</evidence>
<accession>A0A226MK28</accession>
<keyword evidence="12" id="KW-0325">Glycoprotein</keyword>
<keyword evidence="4" id="KW-0245">EGF-like domain</keyword>
<gene>
    <name evidence="18" type="ORF">ASZ78_002858</name>
</gene>
<dbReference type="PANTHER" id="PTHR10082">
    <property type="entry name" value="INTEGRIN BETA SUBUNIT"/>
    <property type="match status" value="1"/>
</dbReference>
<feature type="domain" description="Integrin beta subunit tail" evidence="17">
    <location>
        <begin position="246"/>
        <end position="334"/>
    </location>
</feature>
<dbReference type="Pfam" id="PF08725">
    <property type="entry name" value="Integrin_b_cyt"/>
    <property type="match status" value="1"/>
</dbReference>
<evidence type="ECO:0000256" key="3">
    <source>
        <dbReference type="ARBA" id="ARBA00022475"/>
    </source>
</evidence>
<dbReference type="SMART" id="SM00187">
    <property type="entry name" value="INB"/>
    <property type="match status" value="1"/>
</dbReference>
<feature type="transmembrane region" description="Helical" evidence="14">
    <location>
        <begin position="334"/>
        <end position="358"/>
    </location>
</feature>
<dbReference type="GO" id="GO:0009986">
    <property type="term" value="C:cell surface"/>
    <property type="evidence" value="ECO:0007669"/>
    <property type="project" value="TreeGrafter"/>
</dbReference>
<evidence type="ECO:0000256" key="10">
    <source>
        <dbReference type="ARBA" id="ARBA00023136"/>
    </source>
</evidence>
<dbReference type="GO" id="GO:0007160">
    <property type="term" value="P:cell-matrix adhesion"/>
    <property type="evidence" value="ECO:0007669"/>
    <property type="project" value="TreeGrafter"/>
</dbReference>
<dbReference type="PRINTS" id="PR01186">
    <property type="entry name" value="INTEGRINB"/>
</dbReference>
<dbReference type="GO" id="GO:0008305">
    <property type="term" value="C:integrin complex"/>
    <property type="evidence" value="ECO:0007669"/>
    <property type="project" value="TreeGrafter"/>
</dbReference>
<dbReference type="AlphaFoldDB" id="A0A226MK28"/>
<evidence type="ECO:0000259" key="16">
    <source>
        <dbReference type="SMART" id="SM01241"/>
    </source>
</evidence>
<comment type="subcellular location">
    <subcellularLocation>
        <location evidence="1 13">Cell membrane</location>
        <topology evidence="1 13">Single-pass type I membrane protein</topology>
    </subcellularLocation>
</comment>
<keyword evidence="5 13" id="KW-0812">Transmembrane</keyword>
<dbReference type="SMART" id="SM01242">
    <property type="entry name" value="Integrin_B_tail"/>
    <property type="match status" value="1"/>
</dbReference>
<comment type="caution">
    <text evidence="18">The sequence shown here is derived from an EMBL/GenBank/DDBJ whole genome shotgun (WGS) entry which is preliminary data.</text>
</comment>
<name>A0A226MK28_CALSU</name>
<evidence type="ECO:0000256" key="14">
    <source>
        <dbReference type="SAM" id="Phobius"/>
    </source>
</evidence>
<evidence type="ECO:0000256" key="7">
    <source>
        <dbReference type="ARBA" id="ARBA00022889"/>
    </source>
</evidence>
<dbReference type="Proteomes" id="UP000198323">
    <property type="component" value="Unassembled WGS sequence"/>
</dbReference>
<dbReference type="SUPFAM" id="SSF53300">
    <property type="entry name" value="vWA-like"/>
    <property type="match status" value="1"/>
</dbReference>
<dbReference type="InterPro" id="IPR014836">
    <property type="entry name" value="Integrin_bsu_cyt_dom"/>
</dbReference>
<dbReference type="SUPFAM" id="SSF69179">
    <property type="entry name" value="Integrin domains"/>
    <property type="match status" value="1"/>
</dbReference>
<evidence type="ECO:0000259" key="17">
    <source>
        <dbReference type="SMART" id="SM01242"/>
    </source>
</evidence>
<feature type="domain" description="Integrin beta subunit cytoplasmic" evidence="16">
    <location>
        <begin position="355"/>
        <end position="400"/>
    </location>
</feature>